<evidence type="ECO:0000313" key="3">
    <source>
        <dbReference type="EMBL" id="CAL6004473.1"/>
    </source>
</evidence>
<evidence type="ECO:0000256" key="1">
    <source>
        <dbReference type="SAM" id="MobiDB-lite"/>
    </source>
</evidence>
<accession>A0AA86P1I2</accession>
<protein>
    <submittedName>
        <fullName evidence="3">Hypothetical_protein</fullName>
    </submittedName>
</protein>
<feature type="region of interest" description="Disordered" evidence="1">
    <location>
        <begin position="114"/>
        <end position="134"/>
    </location>
</feature>
<dbReference type="AlphaFoldDB" id="A0AA86P1I2"/>
<reference evidence="3 4" key="2">
    <citation type="submission" date="2024-07" db="EMBL/GenBank/DDBJ databases">
        <authorList>
            <person name="Akdeniz Z."/>
        </authorList>
    </citation>
    <scope>NUCLEOTIDE SEQUENCE [LARGE SCALE GENOMIC DNA]</scope>
</reference>
<gene>
    <name evidence="2" type="ORF">HINF_LOCUS16615</name>
    <name evidence="3" type="ORF">HINF_LOCUS18899</name>
</gene>
<dbReference type="EMBL" id="CATOUU010000424">
    <property type="protein sequence ID" value="CAI9928970.1"/>
    <property type="molecule type" value="Genomic_DNA"/>
</dbReference>
<organism evidence="2">
    <name type="scientific">Hexamita inflata</name>
    <dbReference type="NCBI Taxonomy" id="28002"/>
    <lineage>
        <taxon>Eukaryota</taxon>
        <taxon>Metamonada</taxon>
        <taxon>Diplomonadida</taxon>
        <taxon>Hexamitidae</taxon>
        <taxon>Hexamitinae</taxon>
        <taxon>Hexamita</taxon>
    </lineage>
</organism>
<feature type="compositionally biased region" description="Low complexity" evidence="1">
    <location>
        <begin position="116"/>
        <end position="134"/>
    </location>
</feature>
<dbReference type="Proteomes" id="UP001642409">
    <property type="component" value="Unassembled WGS sequence"/>
</dbReference>
<sequence length="365" mass="42313">MNQSYADYNTMNDSINPYSIVNMTNLNISGFEPDVDIQNFTSPSPLRMSSKEHYQVDKSPSFQHNQQFMESPSIINTEAQQIQLPIQINIIPTPIQNELFQKYQLTSPITSEEVKQQPQQVKQHSQLNQQQLQNQSQQPIQKIAEQSIVQTTLQQNNTQDINELQPKVLQVQKIGHEGQNPPPLVSTELFSLCPQTTPLYLDLQNLNSNHSLQQELKIDVNFYYDLTQFEQNCQNSNQINYNQEYLLTSKTNLNKIEISNLQIDDQQESVNQNNLEQQLQLSQISEKNQQLQSFENQQQVTYLKNSNIRQLSTSKKMNIHQNQIRQLNESDVENCTKQGKKIHANQLSKFDLTDFENVLGLQDEM</sequence>
<evidence type="ECO:0000313" key="2">
    <source>
        <dbReference type="EMBL" id="CAI9928970.1"/>
    </source>
</evidence>
<keyword evidence="4" id="KW-1185">Reference proteome</keyword>
<reference evidence="2" key="1">
    <citation type="submission" date="2023-06" db="EMBL/GenBank/DDBJ databases">
        <authorList>
            <person name="Kurt Z."/>
        </authorList>
    </citation>
    <scope>NUCLEOTIDE SEQUENCE</scope>
</reference>
<evidence type="ECO:0000313" key="4">
    <source>
        <dbReference type="Proteomes" id="UP001642409"/>
    </source>
</evidence>
<name>A0AA86P1I2_9EUKA</name>
<proteinExistence type="predicted"/>
<dbReference type="EMBL" id="CAXDID020000049">
    <property type="protein sequence ID" value="CAL6004473.1"/>
    <property type="molecule type" value="Genomic_DNA"/>
</dbReference>
<comment type="caution">
    <text evidence="2">The sequence shown here is derived from an EMBL/GenBank/DDBJ whole genome shotgun (WGS) entry which is preliminary data.</text>
</comment>